<proteinExistence type="predicted"/>
<dbReference type="AlphaFoldDB" id="A0A2S5REI8"/>
<feature type="transmembrane region" description="Helical" evidence="1">
    <location>
        <begin position="12"/>
        <end position="31"/>
    </location>
</feature>
<feature type="transmembrane region" description="Helical" evidence="1">
    <location>
        <begin position="126"/>
        <end position="146"/>
    </location>
</feature>
<name>A0A2S5REI8_9MOLU</name>
<dbReference type="EMBL" id="PHNE01000001">
    <property type="protein sequence ID" value="PPE05736.1"/>
    <property type="molecule type" value="Genomic_DNA"/>
</dbReference>
<evidence type="ECO:0008006" key="4">
    <source>
        <dbReference type="Google" id="ProtNLM"/>
    </source>
</evidence>
<reference evidence="2 3" key="1">
    <citation type="submission" date="2017-11" db="EMBL/GenBank/DDBJ databases">
        <title>Genome sequence of Entomoplasma lucivorax PIPN-2 (ATCC 49196).</title>
        <authorList>
            <person name="Lo W.-S."/>
            <person name="Gasparich G.E."/>
            <person name="Kuo C.-H."/>
        </authorList>
    </citation>
    <scope>NUCLEOTIDE SEQUENCE [LARGE SCALE GENOMIC DNA]</scope>
    <source>
        <strain evidence="2 3">PIPN-2</strain>
    </source>
</reference>
<dbReference type="STRING" id="1399797.GCA_000518285_00655"/>
<evidence type="ECO:0000256" key="1">
    <source>
        <dbReference type="SAM" id="Phobius"/>
    </source>
</evidence>
<organism evidence="2 3">
    <name type="scientific">Williamsoniiplasma lucivorax</name>
    <dbReference type="NCBI Taxonomy" id="209274"/>
    <lineage>
        <taxon>Bacteria</taxon>
        <taxon>Bacillati</taxon>
        <taxon>Mycoplasmatota</taxon>
        <taxon>Mollicutes</taxon>
        <taxon>Entomoplasmatales</taxon>
        <taxon>Williamsoniiplasma</taxon>
    </lineage>
</organism>
<keyword evidence="1" id="KW-0812">Transmembrane</keyword>
<feature type="transmembrane region" description="Helical" evidence="1">
    <location>
        <begin position="92"/>
        <end position="114"/>
    </location>
</feature>
<accession>A0A2S5REI8</accession>
<feature type="transmembrane region" description="Helical" evidence="1">
    <location>
        <begin position="43"/>
        <end position="61"/>
    </location>
</feature>
<dbReference type="RefSeq" id="WP_028126554.1">
    <property type="nucleotide sequence ID" value="NZ_PHNE01000001.1"/>
</dbReference>
<keyword evidence="1" id="KW-0472">Membrane</keyword>
<evidence type="ECO:0000313" key="2">
    <source>
        <dbReference type="EMBL" id="PPE05736.1"/>
    </source>
</evidence>
<sequence length="164" mass="18935">MNIKTRRLINFYWGLITLIIVVGVALLGILAKSAKSWSWQTDVSILTALDFAIFWAFYLIMTSFKKTKYPYLTTHPQDFESHWMQALAWYKWLWIIVVPMMAAITIPLVYILTVATSGMVISVEQILVYVFIPIIVGANNIIYAIVLSRSHKHFAMGEFELKNR</sequence>
<evidence type="ECO:0000313" key="3">
    <source>
        <dbReference type="Proteomes" id="UP000237865"/>
    </source>
</evidence>
<protein>
    <recommendedName>
        <fullName evidence="4">Transmembrane protein</fullName>
    </recommendedName>
</protein>
<dbReference type="Proteomes" id="UP000237865">
    <property type="component" value="Unassembled WGS sequence"/>
</dbReference>
<keyword evidence="3" id="KW-1185">Reference proteome</keyword>
<keyword evidence="1" id="KW-1133">Transmembrane helix</keyword>
<gene>
    <name evidence="2" type="ORF">ELUCI_v1c00220</name>
</gene>
<comment type="caution">
    <text evidence="2">The sequence shown here is derived from an EMBL/GenBank/DDBJ whole genome shotgun (WGS) entry which is preliminary data.</text>
</comment>